<dbReference type="InterPro" id="IPR036464">
    <property type="entry name" value="Rubisco_LSMT_subst-bd_sf"/>
</dbReference>
<evidence type="ECO:0000256" key="2">
    <source>
        <dbReference type="ARBA" id="ARBA00022679"/>
    </source>
</evidence>
<evidence type="ECO:0000313" key="4">
    <source>
        <dbReference type="EMBL" id="OUS43610.1"/>
    </source>
</evidence>
<dbReference type="InterPro" id="IPR046341">
    <property type="entry name" value="SET_dom_sf"/>
</dbReference>
<sequence length="476" mass="51870">MGARTRGGGTDARALAALARWVRAHGATMDGTLTTHAMSARYGACGVAMRDADEGEVIFSLPMRSRADGGALAMTTTEATRRDGALAALARALETSGARARLSGTIESEHEFPLDSTSTATLAVALMQQTNGGASARWRAYCDALPAAVDSLMMWSDEELEVLQGSALRQRAVFRRDLCKREYDALFPALARADPETFGDVEAYSFDVFRWAYATVMARAFVLPDLQCMALLPGLDIYNSARDAEKCVVERDEGACEVDDSSSFDESEARVTLRVGVGGVQAGSQLFHDYADHASGGALLEFGFVYHGERERGSGVDALDVCLKPALARLDARSRAFLVDEDVFHKFNVRKSLTFEISNVGGVYKPALKGIECIKPEMWRAARALALRPDEPLPSSLDARLDDDGERRARDILIRVLRDERERYSATTIDEDIDLLRRASDGGPSRRREAMALDVRLGEKLLLDDVVASLLAHPPS</sequence>
<dbReference type="Gene3D" id="3.90.1410.10">
    <property type="entry name" value="set domain protein methyltransferase, domain 1"/>
    <property type="match status" value="1"/>
</dbReference>
<dbReference type="AlphaFoldDB" id="A0A1Y5I288"/>
<dbReference type="InterPro" id="IPR050600">
    <property type="entry name" value="SETD3_SETD6_MTase"/>
</dbReference>
<protein>
    <recommendedName>
        <fullName evidence="5">Rubisco LS methyltransferase, substrate-binding domain</fullName>
    </recommendedName>
</protein>
<dbReference type="CDD" id="cd10527">
    <property type="entry name" value="SET_LSMT"/>
    <property type="match status" value="1"/>
</dbReference>
<dbReference type="GO" id="GO:0016279">
    <property type="term" value="F:protein-lysine N-methyltransferase activity"/>
    <property type="evidence" value="ECO:0007669"/>
    <property type="project" value="TreeGrafter"/>
</dbReference>
<dbReference type="GO" id="GO:0032259">
    <property type="term" value="P:methylation"/>
    <property type="evidence" value="ECO:0007669"/>
    <property type="project" value="UniProtKB-KW"/>
</dbReference>
<keyword evidence="2" id="KW-0808">Transferase</keyword>
<gene>
    <name evidence="4" type="ORF">BE221DRAFT_194534</name>
</gene>
<name>A0A1Y5I288_OSTTA</name>
<dbReference type="Proteomes" id="UP000195557">
    <property type="component" value="Unassembled WGS sequence"/>
</dbReference>
<dbReference type="PANTHER" id="PTHR13271:SF34">
    <property type="entry name" value="N-LYSINE METHYLTRANSFERASE SETD6"/>
    <property type="match status" value="1"/>
</dbReference>
<dbReference type="SUPFAM" id="SSF81822">
    <property type="entry name" value="RuBisCo LSMT C-terminal, substrate-binding domain"/>
    <property type="match status" value="1"/>
</dbReference>
<proteinExistence type="predicted"/>
<dbReference type="EMBL" id="KZ155831">
    <property type="protein sequence ID" value="OUS43610.1"/>
    <property type="molecule type" value="Genomic_DNA"/>
</dbReference>
<evidence type="ECO:0008006" key="5">
    <source>
        <dbReference type="Google" id="ProtNLM"/>
    </source>
</evidence>
<accession>A0A1Y5I288</accession>
<reference evidence="4" key="1">
    <citation type="submission" date="2017-04" db="EMBL/GenBank/DDBJ databases">
        <title>Population genomics of picophytoplankton unveils novel chromosome hypervariability.</title>
        <authorList>
            <consortium name="DOE Joint Genome Institute"/>
            <person name="Blanc-Mathieu R."/>
            <person name="Krasovec M."/>
            <person name="Hebrard M."/>
            <person name="Yau S."/>
            <person name="Desgranges E."/>
            <person name="Martin J."/>
            <person name="Schackwitz W."/>
            <person name="Kuo A."/>
            <person name="Salin G."/>
            <person name="Donnadieu C."/>
            <person name="Desdevises Y."/>
            <person name="Sanchez-Ferandin S."/>
            <person name="Moreau H."/>
            <person name="Rivals E."/>
            <person name="Grigoriev I.V."/>
            <person name="Grimsley N."/>
            <person name="Eyre-Walker A."/>
            <person name="Piganeau G."/>
        </authorList>
    </citation>
    <scope>NUCLEOTIDE SEQUENCE [LARGE SCALE GENOMIC DNA]</scope>
    <source>
        <strain evidence="4">RCC 1115</strain>
    </source>
</reference>
<keyword evidence="3" id="KW-0949">S-adenosyl-L-methionine</keyword>
<evidence type="ECO:0000256" key="3">
    <source>
        <dbReference type="ARBA" id="ARBA00022691"/>
    </source>
</evidence>
<dbReference type="Gene3D" id="3.90.1420.10">
    <property type="entry name" value="Rubisco LSMT, substrate-binding domain"/>
    <property type="match status" value="1"/>
</dbReference>
<dbReference type="eggNOG" id="KOG1337">
    <property type="taxonomic scope" value="Eukaryota"/>
</dbReference>
<dbReference type="SUPFAM" id="SSF82199">
    <property type="entry name" value="SET domain"/>
    <property type="match status" value="1"/>
</dbReference>
<evidence type="ECO:0000256" key="1">
    <source>
        <dbReference type="ARBA" id="ARBA00022603"/>
    </source>
</evidence>
<organism evidence="4">
    <name type="scientific">Ostreococcus tauri</name>
    <name type="common">Marine green alga</name>
    <dbReference type="NCBI Taxonomy" id="70448"/>
    <lineage>
        <taxon>Eukaryota</taxon>
        <taxon>Viridiplantae</taxon>
        <taxon>Chlorophyta</taxon>
        <taxon>Mamiellophyceae</taxon>
        <taxon>Mamiellales</taxon>
        <taxon>Bathycoccaceae</taxon>
        <taxon>Ostreococcus</taxon>
    </lineage>
</organism>
<dbReference type="PANTHER" id="PTHR13271">
    <property type="entry name" value="UNCHARACTERIZED PUTATIVE METHYLTRANSFERASE"/>
    <property type="match status" value="1"/>
</dbReference>
<keyword evidence="1" id="KW-0489">Methyltransferase</keyword>
<dbReference type="GO" id="GO:0005634">
    <property type="term" value="C:nucleus"/>
    <property type="evidence" value="ECO:0007669"/>
    <property type="project" value="TreeGrafter"/>
</dbReference>